<evidence type="ECO:0000256" key="2">
    <source>
        <dbReference type="ARBA" id="ARBA00022723"/>
    </source>
</evidence>
<dbReference type="GO" id="GO:0016705">
    <property type="term" value="F:oxidoreductase activity, acting on paired donors, with incorporation or reduction of molecular oxygen"/>
    <property type="evidence" value="ECO:0007669"/>
    <property type="project" value="UniProtKB-ARBA"/>
</dbReference>
<dbReference type="InterPro" id="IPR050295">
    <property type="entry name" value="Plant_2OG-oxidoreductases"/>
</dbReference>
<comment type="similarity">
    <text evidence="1 4">Belongs to the iron/ascorbate-dependent oxidoreductase family.</text>
</comment>
<dbReference type="Proteomes" id="UP000077755">
    <property type="component" value="Chromosome 9"/>
</dbReference>
<evidence type="ECO:0000313" key="6">
    <source>
        <dbReference type="EMBL" id="KZM81972.1"/>
    </source>
</evidence>
<dbReference type="PANTHER" id="PTHR47991">
    <property type="entry name" value="OXOGLUTARATE/IRON-DEPENDENT DIOXYGENASE"/>
    <property type="match status" value="1"/>
</dbReference>
<dbReference type="Pfam" id="PF03171">
    <property type="entry name" value="2OG-FeII_Oxy"/>
    <property type="match status" value="1"/>
</dbReference>
<dbReference type="InterPro" id="IPR044861">
    <property type="entry name" value="IPNS-like_FE2OG_OXY"/>
</dbReference>
<keyword evidence="8" id="KW-1185">Reference proteome</keyword>
<proteinExistence type="inferred from homology"/>
<evidence type="ECO:0000256" key="1">
    <source>
        <dbReference type="ARBA" id="ARBA00008056"/>
    </source>
</evidence>
<name>A0A175YGM3_DAUCS</name>
<evidence type="ECO:0000313" key="7">
    <source>
        <dbReference type="EMBL" id="WOH14568.1"/>
    </source>
</evidence>
<feature type="domain" description="Fe2OG dioxygenase" evidence="5">
    <location>
        <begin position="205"/>
        <end position="305"/>
    </location>
</feature>
<keyword evidence="2 4" id="KW-0479">Metal-binding</keyword>
<dbReference type="EMBL" id="CP093351">
    <property type="protein sequence ID" value="WOH14568.1"/>
    <property type="molecule type" value="Genomic_DNA"/>
</dbReference>
<protein>
    <recommendedName>
        <fullName evidence="5">Fe2OG dioxygenase domain-containing protein</fullName>
    </recommendedName>
</protein>
<evidence type="ECO:0000256" key="3">
    <source>
        <dbReference type="ARBA" id="ARBA00023004"/>
    </source>
</evidence>
<dbReference type="GO" id="GO:0046872">
    <property type="term" value="F:metal ion binding"/>
    <property type="evidence" value="ECO:0007669"/>
    <property type="project" value="UniProtKB-KW"/>
</dbReference>
<dbReference type="InterPro" id="IPR027443">
    <property type="entry name" value="IPNS-like_sf"/>
</dbReference>
<reference evidence="6" key="1">
    <citation type="journal article" date="2016" name="Nat. Genet.">
        <title>A high-quality carrot genome assembly provides new insights into carotenoid accumulation and asterid genome evolution.</title>
        <authorList>
            <person name="Iorizzo M."/>
            <person name="Ellison S."/>
            <person name="Senalik D."/>
            <person name="Zeng P."/>
            <person name="Satapoomin P."/>
            <person name="Huang J."/>
            <person name="Bowman M."/>
            <person name="Iovene M."/>
            <person name="Sanseverino W."/>
            <person name="Cavagnaro P."/>
            <person name="Yildiz M."/>
            <person name="Macko-Podgorni A."/>
            <person name="Moranska E."/>
            <person name="Grzebelus E."/>
            <person name="Grzebelus D."/>
            <person name="Ashrafi H."/>
            <person name="Zheng Z."/>
            <person name="Cheng S."/>
            <person name="Spooner D."/>
            <person name="Van Deynze A."/>
            <person name="Simon P."/>
        </authorList>
    </citation>
    <scope>NUCLEOTIDE SEQUENCE [LARGE SCALE GENOMIC DNA]</scope>
    <source>
        <tissue evidence="6">Leaf</tissue>
    </source>
</reference>
<dbReference type="InterPro" id="IPR005123">
    <property type="entry name" value="Oxoglu/Fe-dep_dioxygenase_dom"/>
</dbReference>
<evidence type="ECO:0000256" key="4">
    <source>
        <dbReference type="RuleBase" id="RU003682"/>
    </source>
</evidence>
<organism evidence="6">
    <name type="scientific">Daucus carota subsp. sativus</name>
    <name type="common">Carrot</name>
    <dbReference type="NCBI Taxonomy" id="79200"/>
    <lineage>
        <taxon>Eukaryota</taxon>
        <taxon>Viridiplantae</taxon>
        <taxon>Streptophyta</taxon>
        <taxon>Embryophyta</taxon>
        <taxon>Tracheophyta</taxon>
        <taxon>Spermatophyta</taxon>
        <taxon>Magnoliopsida</taxon>
        <taxon>eudicotyledons</taxon>
        <taxon>Gunneridae</taxon>
        <taxon>Pentapetalae</taxon>
        <taxon>asterids</taxon>
        <taxon>campanulids</taxon>
        <taxon>Apiales</taxon>
        <taxon>Apiaceae</taxon>
        <taxon>Apioideae</taxon>
        <taxon>Scandiceae</taxon>
        <taxon>Daucinae</taxon>
        <taxon>Daucus</taxon>
        <taxon>Daucus sect. Daucus</taxon>
    </lineage>
</organism>
<dbReference type="Gene3D" id="2.60.120.330">
    <property type="entry name" value="B-lactam Antibiotic, Isopenicillin N Synthase, Chain"/>
    <property type="match status" value="1"/>
</dbReference>
<dbReference type="Pfam" id="PF14226">
    <property type="entry name" value="DIOX_N"/>
    <property type="match status" value="1"/>
</dbReference>
<keyword evidence="3 4" id="KW-0408">Iron</keyword>
<dbReference type="SUPFAM" id="SSF51197">
    <property type="entry name" value="Clavaminate synthase-like"/>
    <property type="match status" value="1"/>
</dbReference>
<dbReference type="PROSITE" id="PS51471">
    <property type="entry name" value="FE2OG_OXY"/>
    <property type="match status" value="1"/>
</dbReference>
<accession>A0A175YGM3</accession>
<dbReference type="EMBL" id="LNRQ01000009">
    <property type="protein sequence ID" value="KZM81972.1"/>
    <property type="molecule type" value="Genomic_DNA"/>
</dbReference>
<dbReference type="Gramene" id="KZM81972">
    <property type="protein sequence ID" value="KZM81972"/>
    <property type="gene ID" value="DCAR_029585"/>
</dbReference>
<keyword evidence="4" id="KW-0560">Oxidoreductase</keyword>
<reference evidence="7" key="2">
    <citation type="submission" date="2022-03" db="EMBL/GenBank/DDBJ databases">
        <title>Draft title - Genomic analysis of global carrot germplasm unveils the trajectory of domestication and the origin of high carotenoid orange carrot.</title>
        <authorList>
            <person name="Iorizzo M."/>
            <person name="Ellison S."/>
            <person name="Senalik D."/>
            <person name="Macko-Podgorni A."/>
            <person name="Grzebelus D."/>
            <person name="Bostan H."/>
            <person name="Rolling W."/>
            <person name="Curaba J."/>
            <person name="Simon P."/>
        </authorList>
    </citation>
    <scope>NUCLEOTIDE SEQUENCE</scope>
    <source>
        <tissue evidence="7">Leaf</tissue>
    </source>
</reference>
<gene>
    <name evidence="6" type="ORF">DCAR_029585</name>
    <name evidence="7" type="ORF">DCAR_0934088</name>
</gene>
<evidence type="ECO:0000313" key="8">
    <source>
        <dbReference type="Proteomes" id="UP000077755"/>
    </source>
</evidence>
<sequence length="354" mass="40089">MASPLQSLDQNIFSSVQNLVTCGNKVPNSIPSQYAYFQNPTDSTALPGDNIPVIDYSLLISEDHDQQTKVVCELGKACRDWGFFMVKNHGIPEELYEAMFQKCEEFNLMSEDEKQEFKMKKDVMDRIKFGSSNNLSSTRVRFWRDYLKLFLHPDFNSPHKPQGFSETLLEVSTKQREVMKNLLRGVSKSLEVEESYLYNLADMDMGMDFFAMNIYPPCPQPELAVGLSPHTDFGLLIILASNEVAGLQIQQNGVWFNVDVHPNYLMVNLGDHMEILTNGKYKSAVHRATVNSKTTRISMVTLYGAEVNKLVVPAPEFVDDNNPPAYRGMKYGDYFIADQTSTTKGVTSLDLVRI</sequence>
<dbReference type="InterPro" id="IPR026992">
    <property type="entry name" value="DIOX_N"/>
</dbReference>
<evidence type="ECO:0000259" key="5">
    <source>
        <dbReference type="PROSITE" id="PS51471"/>
    </source>
</evidence>
<dbReference type="AlphaFoldDB" id="A0A175YGM3"/>
<dbReference type="OrthoDB" id="288590at2759"/>